<sequence length="810" mass="91825">MAYAVWIVLLASVFSFAEEVQWTELCIEELGTKDDNKRVVIARGVIRNEFAIRLTCPKPYVLYPRNDNEAAAADPHVFVEAGGSFVEIPLSKVLHSLYENPIVTSIDDHERSGMQLRYPGVSHANYTLIPIIRKYATHIHFICAPPYTTFHHDLMSKLRYLKVGKDNPNSISVKEGIVKHLREQGTAIGMISIDISNLRNVTHGCGSKDTPYFLNEVEYDEETNVRSCTIDVMKHPDVGFYCDGTVVPEGCLRYMLDSKTSRIIKPGFFDICDAFPEQHLHLANYDRRYMKFEFSGYCKCIDDKTGLVNARITVKTGVTHECDFPALMFKHLTQPILGNWCDVGMLPGSTLTIKVPVNVHYDMPGELSDSEIQERKSLLMTSYINPEDMRTHFFNYEELDTEIYPSRLYENDRYILGDALQIDQSRKNEGIITVTYLEDRPLSYPPRITGLSYTLTMNFTKGLFHINDVQAIINLVPVVTHDYYMNGCEPPSLSIFPFNGYNTKKRDMDIYGLKVRICKADVSPGIYIALYCPPEQSMEPDNCGKYGFGASLQTLETWKYDVEVKRNKLVSNMLITTEPQDNRDSNFSRSCSCVDNSGVETARMILSNYTPKPVMYTGFGLIRKKAMIVPVANIIEEALAKVLSYGVDVNIRCSSEEYPYQRRHIDLKGREEPFLVSEDRLLIEESDDMGEMKLLDCNDGFGCNTHVLPLNPKKYFYKHVVERGKDKLVPVEYSALLGTNFAGFSVEENGCNDGVYDSDSVTLTNTMSSIVVSKNNDKVIKLTYACGNIVNVEKAVMSHHMLKMIKCTMA</sequence>
<evidence type="ECO:0008006" key="4">
    <source>
        <dbReference type="Google" id="ProtNLM"/>
    </source>
</evidence>
<feature type="chain" id="PRO_5042020373" description="6-Cys domain-containing protein" evidence="1">
    <location>
        <begin position="18"/>
        <end position="810"/>
    </location>
</feature>
<evidence type="ECO:0000313" key="2">
    <source>
        <dbReference type="EMBL" id="KAK1444177.1"/>
    </source>
</evidence>
<evidence type="ECO:0000256" key="1">
    <source>
        <dbReference type="SAM" id="SignalP"/>
    </source>
</evidence>
<protein>
    <recommendedName>
        <fullName evidence="4">6-Cys domain-containing protein</fullName>
    </recommendedName>
</protein>
<dbReference type="AlphaFoldDB" id="A0AAD8UTE6"/>
<keyword evidence="3" id="KW-1185">Reference proteome</keyword>
<name>A0AAD8UTE6_BABGI</name>
<comment type="caution">
    <text evidence="2">The sequence shown here is derived from an EMBL/GenBank/DDBJ whole genome shotgun (WGS) entry which is preliminary data.</text>
</comment>
<feature type="signal peptide" evidence="1">
    <location>
        <begin position="1"/>
        <end position="17"/>
    </location>
</feature>
<dbReference type="Proteomes" id="UP001230268">
    <property type="component" value="Unassembled WGS sequence"/>
</dbReference>
<dbReference type="Gene3D" id="2.60.40.2860">
    <property type="match status" value="2"/>
</dbReference>
<reference evidence="2" key="1">
    <citation type="submission" date="2023-08" db="EMBL/GenBank/DDBJ databases">
        <title>Draft sequence of the Babesia gibsoni genome.</title>
        <authorList>
            <person name="Yamagishi J.Y."/>
            <person name="Xuan X.X."/>
        </authorList>
    </citation>
    <scope>NUCLEOTIDE SEQUENCE</scope>
    <source>
        <strain evidence="2">Azabu</strain>
    </source>
</reference>
<keyword evidence="1" id="KW-0732">Signal</keyword>
<evidence type="ECO:0000313" key="3">
    <source>
        <dbReference type="Proteomes" id="UP001230268"/>
    </source>
</evidence>
<organism evidence="2 3">
    <name type="scientific">Babesia gibsoni</name>
    <dbReference type="NCBI Taxonomy" id="33632"/>
    <lineage>
        <taxon>Eukaryota</taxon>
        <taxon>Sar</taxon>
        <taxon>Alveolata</taxon>
        <taxon>Apicomplexa</taxon>
        <taxon>Aconoidasida</taxon>
        <taxon>Piroplasmida</taxon>
        <taxon>Babesiidae</taxon>
        <taxon>Babesia</taxon>
    </lineage>
</organism>
<accession>A0AAD8UTE6</accession>
<dbReference type="EMBL" id="JAVEPI010000001">
    <property type="protein sequence ID" value="KAK1444177.1"/>
    <property type="molecule type" value="Genomic_DNA"/>
</dbReference>
<dbReference type="InterPro" id="IPR038160">
    <property type="entry name" value="6_CYS_dom_sf"/>
</dbReference>
<proteinExistence type="predicted"/>
<gene>
    <name evidence="2" type="ORF">BgAZ_100830</name>
</gene>